<feature type="compositionally biased region" description="Polar residues" evidence="1">
    <location>
        <begin position="169"/>
        <end position="182"/>
    </location>
</feature>
<sequence length="332" mass="37178">TKPYVLVEKTKSASKGLETFITKPITRKGASTMEKEIKEEFNTSSDLFNSPEDDAPIIVQDESDEEFNDLSRKIKELKKYAEKLEVELLGDLKEIPNKVEKFTTIVFSLTTQAKIKTLDALPSLLYKVTKALDMFVQAVEHASIKASDQGVPSVGQVGTHPVEGEKNTKQATITHPLRSSPQPKGELIKKDNGKKAMSSKDAKEEGTNSESDDTIKITGSTVESSKTTKAEMAKKQEEGMKEEWIDLLDVDVVKKKGPITLKVYREDRSDKVVTDFKASDLHLSRWREVMKACPNRKGAGWSTIYGQIKTRMDYLHKTEAKLGIDLEKPLQE</sequence>
<comment type="caution">
    <text evidence="2">The sequence shown here is derived from an EMBL/GenBank/DDBJ whole genome shotgun (WGS) entry which is preliminary data.</text>
</comment>
<dbReference type="AlphaFoldDB" id="A0A699HNY8"/>
<evidence type="ECO:0000256" key="1">
    <source>
        <dbReference type="SAM" id="MobiDB-lite"/>
    </source>
</evidence>
<name>A0A699HNY8_TANCI</name>
<gene>
    <name evidence="2" type="ORF">Tci_432886</name>
</gene>
<dbReference type="EMBL" id="BKCJ010193222">
    <property type="protein sequence ID" value="GEY60912.1"/>
    <property type="molecule type" value="Genomic_DNA"/>
</dbReference>
<reference evidence="2" key="1">
    <citation type="journal article" date="2019" name="Sci. Rep.">
        <title>Draft genome of Tanacetum cinerariifolium, the natural source of mosquito coil.</title>
        <authorList>
            <person name="Yamashiro T."/>
            <person name="Shiraishi A."/>
            <person name="Satake H."/>
            <person name="Nakayama K."/>
        </authorList>
    </citation>
    <scope>NUCLEOTIDE SEQUENCE</scope>
</reference>
<protein>
    <submittedName>
        <fullName evidence="2">Uncharacterized protein</fullName>
    </submittedName>
</protein>
<feature type="region of interest" description="Disordered" evidence="1">
    <location>
        <begin position="146"/>
        <end position="214"/>
    </location>
</feature>
<feature type="non-terminal residue" evidence="2">
    <location>
        <position position="1"/>
    </location>
</feature>
<organism evidence="2">
    <name type="scientific">Tanacetum cinerariifolium</name>
    <name type="common">Dalmatian daisy</name>
    <name type="synonym">Chrysanthemum cinerariifolium</name>
    <dbReference type="NCBI Taxonomy" id="118510"/>
    <lineage>
        <taxon>Eukaryota</taxon>
        <taxon>Viridiplantae</taxon>
        <taxon>Streptophyta</taxon>
        <taxon>Embryophyta</taxon>
        <taxon>Tracheophyta</taxon>
        <taxon>Spermatophyta</taxon>
        <taxon>Magnoliopsida</taxon>
        <taxon>eudicotyledons</taxon>
        <taxon>Gunneridae</taxon>
        <taxon>Pentapetalae</taxon>
        <taxon>asterids</taxon>
        <taxon>campanulids</taxon>
        <taxon>Asterales</taxon>
        <taxon>Asteraceae</taxon>
        <taxon>Asteroideae</taxon>
        <taxon>Anthemideae</taxon>
        <taxon>Anthemidinae</taxon>
        <taxon>Tanacetum</taxon>
    </lineage>
</organism>
<evidence type="ECO:0000313" key="2">
    <source>
        <dbReference type="EMBL" id="GEY60912.1"/>
    </source>
</evidence>
<feature type="compositionally biased region" description="Basic and acidic residues" evidence="1">
    <location>
        <begin position="186"/>
        <end position="206"/>
    </location>
</feature>
<proteinExistence type="predicted"/>
<accession>A0A699HNY8</accession>